<keyword evidence="4" id="KW-1185">Reference proteome</keyword>
<accession>A0A327KX26</accession>
<proteinExistence type="predicted"/>
<sequence>MKRLFTLSVGAAVALTLAGAPALAQIATPSLDIGGSTKKLTSEEVERQKAIDEAYRRTVKEIPDKPTTVDPWGTVRQAPSSGTAAKPQAPRQAAKPDAVKPGAVKPDAVKPDAVKPAAPKPTAAKPVPATPVASSRPGQ</sequence>
<dbReference type="Proteomes" id="UP000249130">
    <property type="component" value="Unassembled WGS sequence"/>
</dbReference>
<dbReference type="OrthoDB" id="8130113at2"/>
<name>A0A327KX26_9BRAD</name>
<feature type="region of interest" description="Disordered" evidence="1">
    <location>
        <begin position="56"/>
        <end position="139"/>
    </location>
</feature>
<evidence type="ECO:0000313" key="3">
    <source>
        <dbReference type="EMBL" id="RAI42223.1"/>
    </source>
</evidence>
<feature type="chain" id="PRO_5016285595" evidence="2">
    <location>
        <begin position="25"/>
        <end position="139"/>
    </location>
</feature>
<gene>
    <name evidence="3" type="ORF">CH341_20115</name>
</gene>
<keyword evidence="2" id="KW-0732">Signal</keyword>
<organism evidence="3 4">
    <name type="scientific">Rhodoplanes roseus</name>
    <dbReference type="NCBI Taxonomy" id="29409"/>
    <lineage>
        <taxon>Bacteria</taxon>
        <taxon>Pseudomonadati</taxon>
        <taxon>Pseudomonadota</taxon>
        <taxon>Alphaproteobacteria</taxon>
        <taxon>Hyphomicrobiales</taxon>
        <taxon>Nitrobacteraceae</taxon>
        <taxon>Rhodoplanes</taxon>
    </lineage>
</organism>
<feature type="signal peptide" evidence="2">
    <location>
        <begin position="1"/>
        <end position="24"/>
    </location>
</feature>
<evidence type="ECO:0000256" key="2">
    <source>
        <dbReference type="SAM" id="SignalP"/>
    </source>
</evidence>
<evidence type="ECO:0000256" key="1">
    <source>
        <dbReference type="SAM" id="MobiDB-lite"/>
    </source>
</evidence>
<evidence type="ECO:0000313" key="4">
    <source>
        <dbReference type="Proteomes" id="UP000249130"/>
    </source>
</evidence>
<dbReference type="RefSeq" id="WP_111420785.1">
    <property type="nucleotide sequence ID" value="NZ_NPEX01000163.1"/>
</dbReference>
<reference evidence="3 4" key="1">
    <citation type="submission" date="2017-07" db="EMBL/GenBank/DDBJ databases">
        <title>Draft Genome Sequences of Select Purple Nonsulfur Bacteria.</title>
        <authorList>
            <person name="Lasarre B."/>
            <person name="Mckinlay J.B."/>
        </authorList>
    </citation>
    <scope>NUCLEOTIDE SEQUENCE [LARGE SCALE GENOMIC DNA]</scope>
    <source>
        <strain evidence="3 4">DSM 5909</strain>
    </source>
</reference>
<comment type="caution">
    <text evidence="3">The sequence shown here is derived from an EMBL/GenBank/DDBJ whole genome shotgun (WGS) entry which is preliminary data.</text>
</comment>
<feature type="compositionally biased region" description="Low complexity" evidence="1">
    <location>
        <begin position="84"/>
        <end position="96"/>
    </location>
</feature>
<feature type="compositionally biased region" description="Low complexity" evidence="1">
    <location>
        <begin position="114"/>
        <end position="133"/>
    </location>
</feature>
<protein>
    <submittedName>
        <fullName evidence="3">Uncharacterized protein</fullName>
    </submittedName>
</protein>
<dbReference type="EMBL" id="NPEX01000163">
    <property type="protein sequence ID" value="RAI42223.1"/>
    <property type="molecule type" value="Genomic_DNA"/>
</dbReference>
<dbReference type="AlphaFoldDB" id="A0A327KX26"/>